<dbReference type="GO" id="GO:0016614">
    <property type="term" value="F:oxidoreductase activity, acting on CH-OH group of donors"/>
    <property type="evidence" value="ECO:0007669"/>
    <property type="project" value="InterPro"/>
</dbReference>
<keyword evidence="3 7" id="KW-0285">Flavoprotein</keyword>
<comment type="similarity">
    <text evidence="2 7">Belongs to the GMC oxidoreductase family.</text>
</comment>
<evidence type="ECO:0000256" key="3">
    <source>
        <dbReference type="ARBA" id="ARBA00022630"/>
    </source>
</evidence>
<dbReference type="InterPro" id="IPR007867">
    <property type="entry name" value="GMC_OxRtase_C"/>
</dbReference>
<dbReference type="SUPFAM" id="SSF54373">
    <property type="entry name" value="FAD-linked reductases, C-terminal domain"/>
    <property type="match status" value="1"/>
</dbReference>
<dbReference type="EMBL" id="CP017146">
    <property type="protein sequence ID" value="QHO69464.1"/>
    <property type="molecule type" value="Genomic_DNA"/>
</dbReference>
<keyword evidence="4 6" id="KW-0274">FAD</keyword>
<dbReference type="InterPro" id="IPR012132">
    <property type="entry name" value="GMC_OxRdtase"/>
</dbReference>
<dbReference type="KEGG" id="mant:BHD05_07220"/>
<evidence type="ECO:0000256" key="2">
    <source>
        <dbReference type="ARBA" id="ARBA00010790"/>
    </source>
</evidence>
<protein>
    <submittedName>
        <fullName evidence="10">Glucose-methanol-choline oxidoreductase</fullName>
    </submittedName>
</protein>
<dbReference type="InterPro" id="IPR000172">
    <property type="entry name" value="GMC_OxRdtase_N"/>
</dbReference>
<evidence type="ECO:0000256" key="4">
    <source>
        <dbReference type="ARBA" id="ARBA00022827"/>
    </source>
</evidence>
<organism evidence="10 11">
    <name type="scientific">Marisediminicola antarctica</name>
    <dbReference type="NCBI Taxonomy" id="674079"/>
    <lineage>
        <taxon>Bacteria</taxon>
        <taxon>Bacillati</taxon>
        <taxon>Actinomycetota</taxon>
        <taxon>Actinomycetes</taxon>
        <taxon>Micrococcales</taxon>
        <taxon>Microbacteriaceae</taxon>
        <taxon>Marisediminicola</taxon>
    </lineage>
</organism>
<evidence type="ECO:0000259" key="9">
    <source>
        <dbReference type="PROSITE" id="PS00624"/>
    </source>
</evidence>
<gene>
    <name evidence="10" type="ORF">BHD05_07220</name>
</gene>
<dbReference type="PROSITE" id="PS00624">
    <property type="entry name" value="GMC_OXRED_2"/>
    <property type="match status" value="1"/>
</dbReference>
<dbReference type="GO" id="GO:0050660">
    <property type="term" value="F:flavin adenine dinucleotide binding"/>
    <property type="evidence" value="ECO:0007669"/>
    <property type="project" value="InterPro"/>
</dbReference>
<name>A0A7L5AJ94_9MICO</name>
<evidence type="ECO:0000256" key="6">
    <source>
        <dbReference type="PIRSR" id="PIRSR000137-2"/>
    </source>
</evidence>
<dbReference type="PROSITE" id="PS00623">
    <property type="entry name" value="GMC_OXRED_1"/>
    <property type="match status" value="1"/>
</dbReference>
<reference evidence="10 11" key="1">
    <citation type="submission" date="2016-09" db="EMBL/GenBank/DDBJ databases">
        <title>Complete genome sequence of microbes from the polar regions.</title>
        <authorList>
            <person name="Liao L."/>
            <person name="Chen B."/>
        </authorList>
    </citation>
    <scope>NUCLEOTIDE SEQUENCE [LARGE SCALE GENOMIC DNA]</scope>
    <source>
        <strain evidence="10 11">ZS314</strain>
    </source>
</reference>
<dbReference type="InterPro" id="IPR036188">
    <property type="entry name" value="FAD/NAD-bd_sf"/>
</dbReference>
<evidence type="ECO:0000259" key="8">
    <source>
        <dbReference type="PROSITE" id="PS00623"/>
    </source>
</evidence>
<dbReference type="RefSeq" id="WP_161885833.1">
    <property type="nucleotide sequence ID" value="NZ_CP017146.1"/>
</dbReference>
<evidence type="ECO:0000256" key="7">
    <source>
        <dbReference type="RuleBase" id="RU003968"/>
    </source>
</evidence>
<evidence type="ECO:0000256" key="5">
    <source>
        <dbReference type="PIRSR" id="PIRSR000137-1"/>
    </source>
</evidence>
<feature type="active site" description="Proton acceptor" evidence="5">
    <location>
        <position position="512"/>
    </location>
</feature>
<feature type="domain" description="Glucose-methanol-choline oxidoreductase N-terminal" evidence="9">
    <location>
        <begin position="256"/>
        <end position="270"/>
    </location>
</feature>
<evidence type="ECO:0000313" key="10">
    <source>
        <dbReference type="EMBL" id="QHO69464.1"/>
    </source>
</evidence>
<dbReference type="SUPFAM" id="SSF51905">
    <property type="entry name" value="FAD/NAD(P)-binding domain"/>
    <property type="match status" value="1"/>
</dbReference>
<dbReference type="Gene3D" id="3.50.50.60">
    <property type="entry name" value="FAD/NAD(P)-binding domain"/>
    <property type="match status" value="1"/>
</dbReference>
<dbReference type="Proteomes" id="UP000464507">
    <property type="component" value="Chromosome"/>
</dbReference>
<dbReference type="Gene3D" id="3.30.560.10">
    <property type="entry name" value="Glucose Oxidase, domain 3"/>
    <property type="match status" value="1"/>
</dbReference>
<proteinExistence type="inferred from homology"/>
<dbReference type="PIRSF" id="PIRSF000137">
    <property type="entry name" value="Alcohol_oxidase"/>
    <property type="match status" value="1"/>
</dbReference>
<accession>A0A7L5AJ94</accession>
<dbReference type="PANTHER" id="PTHR11552">
    <property type="entry name" value="GLUCOSE-METHANOL-CHOLINE GMC OXIDOREDUCTASE"/>
    <property type="match status" value="1"/>
</dbReference>
<dbReference type="Pfam" id="PF00732">
    <property type="entry name" value="GMC_oxred_N"/>
    <property type="match status" value="1"/>
</dbReference>
<comment type="cofactor">
    <cofactor evidence="1 6">
        <name>FAD</name>
        <dbReference type="ChEBI" id="CHEBI:57692"/>
    </cofactor>
</comment>
<dbReference type="Pfam" id="PF05199">
    <property type="entry name" value="GMC_oxred_C"/>
    <property type="match status" value="1"/>
</dbReference>
<dbReference type="AlphaFoldDB" id="A0A7L5AJ94"/>
<keyword evidence="11" id="KW-1185">Reference proteome</keyword>
<evidence type="ECO:0000256" key="1">
    <source>
        <dbReference type="ARBA" id="ARBA00001974"/>
    </source>
</evidence>
<feature type="binding site" evidence="6">
    <location>
        <position position="87"/>
    </location>
    <ligand>
        <name>FAD</name>
        <dbReference type="ChEBI" id="CHEBI:57692"/>
    </ligand>
</feature>
<feature type="domain" description="Glucose-methanol-choline oxidoreductase N-terminal" evidence="8">
    <location>
        <begin position="85"/>
        <end position="108"/>
    </location>
</feature>
<sequence length="543" mass="56847">MSARDAGAFDYVVVGAGSAGAALANRLSADPSTTVLLLEAGSSDKNQAIHIPAAFSGLFKSDFDWKYETTPQPGLGGRTIYWPRGKVLGGSSSLNAMMWVRGFAADYDRWAELAGDGWSFESLLPIFKKVEKVQDATDPEHGVAGPMSVEAQRSPRELTGTFLTAVTEAGYSVVPPNSRQPEGFSQTMLNQTKGARHSTVNGYLTPAQGRSNLTVRTGAQATRVLFDGTRAVGVEYSSGGELHQSAARAEVILSGGAVNTPQLLMLSGIGDAAQLKSLGIPVVAHSPEVGANLRDHLVSFLTVGTAGGTLFTATALGEVGKYLLRRRGMLTSNVAEAYGFVRSSDAVALPDVEIIFAPAAYVDEGLSGIPGHGISVGPILLQPKSTGTVTLASADPLDKPIIDPRYLSDAGGEDRAVMMAGLAIAERILATPSMRVVADGTYLRPMNGETLEAVARAEQSLNGLSHTLYHPTSTARMGSDAAAPVDGDLRVRGVQGLRVADASVMPEIIRGHTNAPSIVIGEKAAKLILTSARKGVRESVTVR</sequence>
<evidence type="ECO:0000313" key="11">
    <source>
        <dbReference type="Proteomes" id="UP000464507"/>
    </source>
</evidence>
<feature type="active site" description="Proton donor" evidence="5">
    <location>
        <position position="470"/>
    </location>
</feature>
<dbReference type="OrthoDB" id="9785276at2"/>
<dbReference type="PANTHER" id="PTHR11552:SF147">
    <property type="entry name" value="CHOLINE DEHYDROGENASE, MITOCHONDRIAL"/>
    <property type="match status" value="1"/>
</dbReference>